<dbReference type="EMBL" id="DSHZ01000376">
    <property type="protein sequence ID" value="HEO42743.1"/>
    <property type="molecule type" value="Genomic_DNA"/>
</dbReference>
<feature type="active site" evidence="3">
    <location>
        <position position="47"/>
    </location>
</feature>
<evidence type="ECO:0000256" key="3">
    <source>
        <dbReference type="PIRSR" id="PIRSR016184-1"/>
    </source>
</evidence>
<dbReference type="AlphaFoldDB" id="A0A831XIB8"/>
<evidence type="ECO:0000256" key="2">
    <source>
        <dbReference type="ARBA" id="ARBA00023235"/>
    </source>
</evidence>
<dbReference type="SUPFAM" id="SSF54506">
    <property type="entry name" value="Diaminopimelate epimerase-like"/>
    <property type="match status" value="1"/>
</dbReference>
<proteinExistence type="inferred from homology"/>
<accession>A0A831XIB8</accession>
<organism evidence="4">
    <name type="scientific">Thermus islandicus</name>
    <dbReference type="NCBI Taxonomy" id="540988"/>
    <lineage>
        <taxon>Bacteria</taxon>
        <taxon>Thermotogati</taxon>
        <taxon>Deinococcota</taxon>
        <taxon>Deinococci</taxon>
        <taxon>Thermales</taxon>
        <taxon>Thermaceae</taxon>
        <taxon>Thermus</taxon>
    </lineage>
</organism>
<dbReference type="GO" id="GO:0005737">
    <property type="term" value="C:cytoplasm"/>
    <property type="evidence" value="ECO:0007669"/>
    <property type="project" value="TreeGrafter"/>
</dbReference>
<comment type="similarity">
    <text evidence="1">Belongs to the PhzF family.</text>
</comment>
<sequence>MARIPYALVDAFAPAPGAGNRVAIVLDARGMSPEEMQRIAQRLALPETAFLTERRGAAFGVRFFTPSGEVEFSGHAAVALGLTLVRLGLAPEGATRLYLHTPTEALPVEVEYEGGEPRKARVRGPTPRFRDLPPFTALRAALEALGTDERYLHRGLPYGIAYTGLWSLFVPLVAPGVVDALEPEMPALAEVSRRLEVATVHAYAPMGPRSFYARDFAPLLGIPEDPVTGSANAALGALLARAGVVPRREGQVRLTVYQGHRLGNPGVVEVLVEYNPTGLPYAVQIGGEAVVVATGDLA</sequence>
<dbReference type="PANTHER" id="PTHR13774:SF39">
    <property type="entry name" value="BIOSYNTHESIS PROTEIN, PUTATIVE-RELATED"/>
    <property type="match status" value="1"/>
</dbReference>
<name>A0A831XIB8_9DEIN</name>
<comment type="caution">
    <text evidence="4">The sequence shown here is derived from an EMBL/GenBank/DDBJ whole genome shotgun (WGS) entry which is preliminary data.</text>
</comment>
<evidence type="ECO:0000313" key="4">
    <source>
        <dbReference type="EMBL" id="HEO42743.1"/>
    </source>
</evidence>
<dbReference type="InterPro" id="IPR003719">
    <property type="entry name" value="Phenazine_PhzF-like"/>
</dbReference>
<dbReference type="Gene3D" id="3.10.310.10">
    <property type="entry name" value="Diaminopimelate Epimerase, Chain A, domain 1"/>
    <property type="match status" value="2"/>
</dbReference>
<protein>
    <submittedName>
        <fullName evidence="4">PhzF family phenazine biosynthesis protein</fullName>
    </submittedName>
</protein>
<dbReference type="NCBIfam" id="TIGR00654">
    <property type="entry name" value="PhzF_family"/>
    <property type="match status" value="1"/>
</dbReference>
<dbReference type="PANTHER" id="PTHR13774">
    <property type="entry name" value="PHENAZINE BIOSYNTHESIS PROTEIN"/>
    <property type="match status" value="1"/>
</dbReference>
<gene>
    <name evidence="4" type="ORF">ENP09_07780</name>
</gene>
<keyword evidence="2" id="KW-0413">Isomerase</keyword>
<dbReference type="PIRSF" id="PIRSF016184">
    <property type="entry name" value="PhzC_PhzF"/>
    <property type="match status" value="1"/>
</dbReference>
<evidence type="ECO:0000256" key="1">
    <source>
        <dbReference type="ARBA" id="ARBA00008270"/>
    </source>
</evidence>
<reference evidence="4" key="1">
    <citation type="journal article" date="2020" name="mSystems">
        <title>Genome- and Community-Level Interaction Insights into Carbon Utilization and Element Cycling Functions of Hydrothermarchaeota in Hydrothermal Sediment.</title>
        <authorList>
            <person name="Zhou Z."/>
            <person name="Liu Y."/>
            <person name="Xu W."/>
            <person name="Pan J."/>
            <person name="Luo Z.H."/>
            <person name="Li M."/>
        </authorList>
    </citation>
    <scope>NUCLEOTIDE SEQUENCE [LARGE SCALE GENOMIC DNA]</scope>
    <source>
        <strain evidence="4">SpSt-189</strain>
    </source>
</reference>
<dbReference type="GO" id="GO:0016853">
    <property type="term" value="F:isomerase activity"/>
    <property type="evidence" value="ECO:0007669"/>
    <property type="project" value="UniProtKB-KW"/>
</dbReference>
<dbReference type="Pfam" id="PF02567">
    <property type="entry name" value="PhzC-PhzF"/>
    <property type="match status" value="1"/>
</dbReference>